<keyword evidence="2 3" id="KW-0378">Hydrolase</keyword>
<accession>A0A1L8CPF0</accession>
<dbReference type="CDD" id="cd03442">
    <property type="entry name" value="BFIT_BACH"/>
    <property type="match status" value="1"/>
</dbReference>
<sequence length="149" mass="16774">MHIFTMKQTRFTHAYTVSKTDLNQYGIMHGGRLLTLCDENAYCAAQKLTQHICLTRAVHRTQFHRAAHPGEEIIFSATVGLTGRTSIWVAVEVNSAVENQSIMDAVFVFAAINDNKQPQPVPDILAETDTEKLLQKRLQALRDQIQNIP</sequence>
<dbReference type="AlphaFoldDB" id="A0A1L8CPF0"/>
<reference evidence="5 6" key="1">
    <citation type="journal article" date="2017" name="Arch. Microbiol.">
        <title>Mariprofundus micogutta sp. nov., a novel iron-oxidizing zetaproteobacterium isolated from a deep-sea hydrothermal field at the Bayonnaise knoll of the Izu-Ogasawara arc, and a description of Mariprofundales ord. nov. and Zetaproteobacteria classis nov.</title>
        <authorList>
            <person name="Makita H."/>
            <person name="Tanaka E."/>
            <person name="Mitsunobu S."/>
            <person name="Miyazaki M."/>
            <person name="Nunoura T."/>
            <person name="Uematsu K."/>
            <person name="Takaki Y."/>
            <person name="Nishi S."/>
            <person name="Shimamura S."/>
            <person name="Takai K."/>
        </authorList>
    </citation>
    <scope>NUCLEOTIDE SEQUENCE [LARGE SCALE GENOMIC DNA]</scope>
    <source>
        <strain evidence="5 6">ET2</strain>
    </source>
</reference>
<comment type="similarity">
    <text evidence="1">Belongs to the acyl coenzyme A hydrolase family.</text>
</comment>
<dbReference type="GO" id="GO:0005829">
    <property type="term" value="C:cytosol"/>
    <property type="evidence" value="ECO:0007669"/>
    <property type="project" value="TreeGrafter"/>
</dbReference>
<evidence type="ECO:0000256" key="2">
    <source>
        <dbReference type="ARBA" id="ARBA00022801"/>
    </source>
</evidence>
<dbReference type="PANTHER" id="PTHR11049:SF16">
    <property type="entry name" value="PROTEIN VDLD"/>
    <property type="match status" value="1"/>
</dbReference>
<dbReference type="PANTHER" id="PTHR11049">
    <property type="entry name" value="ACYL COENZYME A THIOESTER HYDROLASE"/>
    <property type="match status" value="1"/>
</dbReference>
<feature type="domain" description="HotDog ACOT-type" evidence="4">
    <location>
        <begin position="7"/>
        <end position="115"/>
    </location>
</feature>
<dbReference type="InterPro" id="IPR033120">
    <property type="entry name" value="HOTDOG_ACOT"/>
</dbReference>
<comment type="caution">
    <text evidence="5">The sequence shown here is derived from an EMBL/GenBank/DDBJ whole genome shotgun (WGS) entry which is preliminary data.</text>
</comment>
<evidence type="ECO:0000313" key="5">
    <source>
        <dbReference type="EMBL" id="GAV20764.1"/>
    </source>
</evidence>
<organism evidence="5 6">
    <name type="scientific">Mariprofundus micogutta</name>
    <dbReference type="NCBI Taxonomy" id="1921010"/>
    <lineage>
        <taxon>Bacteria</taxon>
        <taxon>Pseudomonadati</taxon>
        <taxon>Pseudomonadota</taxon>
        <taxon>Candidatius Mariprofundia</taxon>
        <taxon>Mariprofundales</taxon>
        <taxon>Mariprofundaceae</taxon>
        <taxon>Mariprofundus</taxon>
    </lineage>
</organism>
<dbReference type="STRING" id="1921010.MMIC_P1738"/>
<dbReference type="EMBL" id="BDFD01000015">
    <property type="protein sequence ID" value="GAV20764.1"/>
    <property type="molecule type" value="Genomic_DNA"/>
</dbReference>
<dbReference type="Proteomes" id="UP000231632">
    <property type="component" value="Unassembled WGS sequence"/>
</dbReference>
<evidence type="ECO:0000313" key="6">
    <source>
        <dbReference type="Proteomes" id="UP000231632"/>
    </source>
</evidence>
<protein>
    <submittedName>
        <fullName evidence="5">Thioesterase superfamily protein</fullName>
    </submittedName>
</protein>
<dbReference type="GO" id="GO:0052816">
    <property type="term" value="F:long-chain fatty acyl-CoA hydrolase activity"/>
    <property type="evidence" value="ECO:0007669"/>
    <property type="project" value="TreeGrafter"/>
</dbReference>
<gene>
    <name evidence="5" type="ORF">MMIC_P1738</name>
</gene>
<dbReference type="OrthoDB" id="9809430at2"/>
<evidence type="ECO:0000256" key="3">
    <source>
        <dbReference type="PROSITE-ProRule" id="PRU01106"/>
    </source>
</evidence>
<dbReference type="Pfam" id="PF03061">
    <property type="entry name" value="4HBT"/>
    <property type="match status" value="1"/>
</dbReference>
<dbReference type="SUPFAM" id="SSF54637">
    <property type="entry name" value="Thioesterase/thiol ester dehydrase-isomerase"/>
    <property type="match status" value="1"/>
</dbReference>
<name>A0A1L8CPF0_9PROT</name>
<proteinExistence type="inferred from homology"/>
<dbReference type="InterPro" id="IPR029069">
    <property type="entry name" value="HotDog_dom_sf"/>
</dbReference>
<evidence type="ECO:0000259" key="4">
    <source>
        <dbReference type="PROSITE" id="PS51770"/>
    </source>
</evidence>
<evidence type="ECO:0000256" key="1">
    <source>
        <dbReference type="ARBA" id="ARBA00010458"/>
    </source>
</evidence>
<dbReference type="InterPro" id="IPR006683">
    <property type="entry name" value="Thioestr_dom"/>
</dbReference>
<dbReference type="PROSITE" id="PS51770">
    <property type="entry name" value="HOTDOG_ACOT"/>
    <property type="match status" value="1"/>
</dbReference>
<dbReference type="GO" id="GO:0006637">
    <property type="term" value="P:acyl-CoA metabolic process"/>
    <property type="evidence" value="ECO:0007669"/>
    <property type="project" value="TreeGrafter"/>
</dbReference>
<dbReference type="Gene3D" id="3.10.129.10">
    <property type="entry name" value="Hotdog Thioesterase"/>
    <property type="match status" value="1"/>
</dbReference>
<keyword evidence="6" id="KW-1185">Reference proteome</keyword>
<dbReference type="InterPro" id="IPR040170">
    <property type="entry name" value="Cytosol_ACT"/>
</dbReference>
<dbReference type="RefSeq" id="WP_083530538.1">
    <property type="nucleotide sequence ID" value="NZ_BDFD01000015.1"/>
</dbReference>